<dbReference type="InterPro" id="IPR002068">
    <property type="entry name" value="A-crystallin/Hsp20_dom"/>
</dbReference>
<dbReference type="PANTHER" id="PTHR11527">
    <property type="entry name" value="HEAT-SHOCK PROTEIN 20 FAMILY MEMBER"/>
    <property type="match status" value="1"/>
</dbReference>
<sequence length="154" mass="17473">MSMQVRRMERRNPTFWDQLESLQEEVDRLLDAAFAAAGASSTLWGEHAPAVDLVEESDRLVLRVDLPGMRREDIQVTLHDGCVTVAGERRADERYARAQVHRAERVLGRFQRTISLPVPVAADQITARYRDGVLEVVLPKAEEARPKQIQVQTD</sequence>
<accession>A0A6M1S042</accession>
<dbReference type="AlphaFoldDB" id="A0A6M1S042"/>
<keyword evidence="5" id="KW-1185">Reference proteome</keyword>
<evidence type="ECO:0000313" key="5">
    <source>
        <dbReference type="Proteomes" id="UP000477311"/>
    </source>
</evidence>
<dbReference type="Pfam" id="PF00011">
    <property type="entry name" value="HSP20"/>
    <property type="match status" value="1"/>
</dbReference>
<dbReference type="SUPFAM" id="SSF49764">
    <property type="entry name" value="HSP20-like chaperones"/>
    <property type="match status" value="1"/>
</dbReference>
<comment type="caution">
    <text evidence="4">The sequence shown here is derived from an EMBL/GenBank/DDBJ whole genome shotgun (WGS) entry which is preliminary data.</text>
</comment>
<dbReference type="EMBL" id="JAAKYA010000029">
    <property type="protein sequence ID" value="NGO38740.1"/>
    <property type="molecule type" value="Genomic_DNA"/>
</dbReference>
<dbReference type="InterPro" id="IPR008978">
    <property type="entry name" value="HSP20-like_chaperone"/>
</dbReference>
<protein>
    <submittedName>
        <fullName evidence="4">Hsp20/alpha crystallin family protein</fullName>
    </submittedName>
</protein>
<evidence type="ECO:0000256" key="2">
    <source>
        <dbReference type="RuleBase" id="RU003616"/>
    </source>
</evidence>
<organism evidence="4 5">
    <name type="scientific">Limisphaera ngatamarikiensis</name>
    <dbReference type="NCBI Taxonomy" id="1324935"/>
    <lineage>
        <taxon>Bacteria</taxon>
        <taxon>Pseudomonadati</taxon>
        <taxon>Verrucomicrobiota</taxon>
        <taxon>Verrucomicrobiia</taxon>
        <taxon>Limisphaerales</taxon>
        <taxon>Limisphaeraceae</taxon>
        <taxon>Limisphaera</taxon>
    </lineage>
</organism>
<name>A0A6M1S042_9BACT</name>
<feature type="domain" description="SHSP" evidence="3">
    <location>
        <begin position="42"/>
        <end position="154"/>
    </location>
</feature>
<comment type="similarity">
    <text evidence="1 2">Belongs to the small heat shock protein (HSP20) family.</text>
</comment>
<dbReference type="CDD" id="cd06464">
    <property type="entry name" value="ACD_sHsps-like"/>
    <property type="match status" value="1"/>
</dbReference>
<reference evidence="4 5" key="1">
    <citation type="submission" date="2020-02" db="EMBL/GenBank/DDBJ databases">
        <title>Draft genome sequence of Limisphaera ngatamarikiensis NGM72.4T, a thermophilic Verrucomicrobia grouped in subdivision 3.</title>
        <authorList>
            <person name="Carere C.R."/>
            <person name="Steen J."/>
            <person name="Hugenholtz P."/>
            <person name="Stott M.B."/>
        </authorList>
    </citation>
    <scope>NUCLEOTIDE SEQUENCE [LARGE SCALE GENOMIC DNA]</scope>
    <source>
        <strain evidence="4 5">NGM72.4</strain>
    </source>
</reference>
<dbReference type="InterPro" id="IPR031107">
    <property type="entry name" value="Small_HSP"/>
</dbReference>
<evidence type="ECO:0000313" key="4">
    <source>
        <dbReference type="EMBL" id="NGO38740.1"/>
    </source>
</evidence>
<gene>
    <name evidence="4" type="ORF">G4L39_04940</name>
</gene>
<dbReference type="RefSeq" id="WP_165106370.1">
    <property type="nucleotide sequence ID" value="NZ_JAAKYA010000029.1"/>
</dbReference>
<dbReference type="Proteomes" id="UP000477311">
    <property type="component" value="Unassembled WGS sequence"/>
</dbReference>
<evidence type="ECO:0000259" key="3">
    <source>
        <dbReference type="PROSITE" id="PS01031"/>
    </source>
</evidence>
<dbReference type="Gene3D" id="2.60.40.790">
    <property type="match status" value="1"/>
</dbReference>
<proteinExistence type="inferred from homology"/>
<dbReference type="PROSITE" id="PS01031">
    <property type="entry name" value="SHSP"/>
    <property type="match status" value="1"/>
</dbReference>
<evidence type="ECO:0000256" key="1">
    <source>
        <dbReference type="PROSITE-ProRule" id="PRU00285"/>
    </source>
</evidence>